<feature type="domain" description="UBC core" evidence="1">
    <location>
        <begin position="26"/>
        <end position="80"/>
    </location>
</feature>
<evidence type="ECO:0000259" key="1">
    <source>
        <dbReference type="PROSITE" id="PS50127"/>
    </source>
</evidence>
<dbReference type="EMBL" id="JABSTV010001254">
    <property type="protein sequence ID" value="KAH7939790.1"/>
    <property type="molecule type" value="Genomic_DNA"/>
</dbReference>
<protein>
    <recommendedName>
        <fullName evidence="1">UBC core domain-containing protein</fullName>
    </recommendedName>
</protein>
<sequence length="80" mass="8922">MPRTSVAKVTWSWDPLKHTDEEPTPRCLARVQKDIADFNATPPPCGIFIAPDDVDITKISALLIGPTGTPYENGFFQFFK</sequence>
<name>A0A9D4SQQ1_RHISA</name>
<keyword evidence="3" id="KW-1185">Reference proteome</keyword>
<comment type="caution">
    <text evidence="2">The sequence shown here is derived from an EMBL/GenBank/DDBJ whole genome shotgun (WGS) entry which is preliminary data.</text>
</comment>
<organism evidence="2 3">
    <name type="scientific">Rhipicephalus sanguineus</name>
    <name type="common">Brown dog tick</name>
    <name type="synonym">Ixodes sanguineus</name>
    <dbReference type="NCBI Taxonomy" id="34632"/>
    <lineage>
        <taxon>Eukaryota</taxon>
        <taxon>Metazoa</taxon>
        <taxon>Ecdysozoa</taxon>
        <taxon>Arthropoda</taxon>
        <taxon>Chelicerata</taxon>
        <taxon>Arachnida</taxon>
        <taxon>Acari</taxon>
        <taxon>Parasitiformes</taxon>
        <taxon>Ixodida</taxon>
        <taxon>Ixodoidea</taxon>
        <taxon>Ixodidae</taxon>
        <taxon>Rhipicephalinae</taxon>
        <taxon>Rhipicephalus</taxon>
        <taxon>Rhipicephalus</taxon>
    </lineage>
</organism>
<accession>A0A9D4SQQ1</accession>
<dbReference type="Proteomes" id="UP000821837">
    <property type="component" value="Chromosome 8"/>
</dbReference>
<reference evidence="2" key="1">
    <citation type="journal article" date="2020" name="Cell">
        <title>Large-Scale Comparative Analyses of Tick Genomes Elucidate Their Genetic Diversity and Vector Capacities.</title>
        <authorList>
            <consortium name="Tick Genome and Microbiome Consortium (TIGMIC)"/>
            <person name="Jia N."/>
            <person name="Wang J."/>
            <person name="Shi W."/>
            <person name="Du L."/>
            <person name="Sun Y."/>
            <person name="Zhan W."/>
            <person name="Jiang J.F."/>
            <person name="Wang Q."/>
            <person name="Zhang B."/>
            <person name="Ji P."/>
            <person name="Bell-Sakyi L."/>
            <person name="Cui X.M."/>
            <person name="Yuan T.T."/>
            <person name="Jiang B.G."/>
            <person name="Yang W.F."/>
            <person name="Lam T.T."/>
            <person name="Chang Q.C."/>
            <person name="Ding S.J."/>
            <person name="Wang X.J."/>
            <person name="Zhu J.G."/>
            <person name="Ruan X.D."/>
            <person name="Zhao L."/>
            <person name="Wei J.T."/>
            <person name="Ye R.Z."/>
            <person name="Que T.C."/>
            <person name="Du C.H."/>
            <person name="Zhou Y.H."/>
            <person name="Cheng J.X."/>
            <person name="Dai P.F."/>
            <person name="Guo W.B."/>
            <person name="Han X.H."/>
            <person name="Huang E.J."/>
            <person name="Li L.F."/>
            <person name="Wei W."/>
            <person name="Gao Y.C."/>
            <person name="Liu J.Z."/>
            <person name="Shao H.Z."/>
            <person name="Wang X."/>
            <person name="Wang C.C."/>
            <person name="Yang T.C."/>
            <person name="Huo Q.B."/>
            <person name="Li W."/>
            <person name="Chen H.Y."/>
            <person name="Chen S.E."/>
            <person name="Zhou L.G."/>
            <person name="Ni X.B."/>
            <person name="Tian J.H."/>
            <person name="Sheng Y."/>
            <person name="Liu T."/>
            <person name="Pan Y.S."/>
            <person name="Xia L.Y."/>
            <person name="Li J."/>
            <person name="Zhao F."/>
            <person name="Cao W.C."/>
        </authorList>
    </citation>
    <scope>NUCLEOTIDE SEQUENCE</scope>
    <source>
        <strain evidence="2">Rsan-2018</strain>
    </source>
</reference>
<dbReference type="Gene3D" id="3.10.110.10">
    <property type="entry name" value="Ubiquitin Conjugating Enzyme"/>
    <property type="match status" value="1"/>
</dbReference>
<proteinExistence type="predicted"/>
<dbReference type="InterPro" id="IPR016135">
    <property type="entry name" value="UBQ-conjugating_enzyme/RWD"/>
</dbReference>
<gene>
    <name evidence="2" type="ORF">HPB52_017449</name>
</gene>
<dbReference type="InterPro" id="IPR000608">
    <property type="entry name" value="UBC"/>
</dbReference>
<dbReference type="PROSITE" id="PS50127">
    <property type="entry name" value="UBC_2"/>
    <property type="match status" value="1"/>
</dbReference>
<reference evidence="2" key="2">
    <citation type="submission" date="2021-09" db="EMBL/GenBank/DDBJ databases">
        <authorList>
            <person name="Jia N."/>
            <person name="Wang J."/>
            <person name="Shi W."/>
            <person name="Du L."/>
            <person name="Sun Y."/>
            <person name="Zhan W."/>
            <person name="Jiang J."/>
            <person name="Wang Q."/>
            <person name="Zhang B."/>
            <person name="Ji P."/>
            <person name="Sakyi L.B."/>
            <person name="Cui X."/>
            <person name="Yuan T."/>
            <person name="Jiang B."/>
            <person name="Yang W."/>
            <person name="Lam T.T.-Y."/>
            <person name="Chang Q."/>
            <person name="Ding S."/>
            <person name="Wang X."/>
            <person name="Zhu J."/>
            <person name="Ruan X."/>
            <person name="Zhao L."/>
            <person name="Wei J."/>
            <person name="Que T."/>
            <person name="Du C."/>
            <person name="Cheng J."/>
            <person name="Dai P."/>
            <person name="Han X."/>
            <person name="Huang E."/>
            <person name="Gao Y."/>
            <person name="Liu J."/>
            <person name="Shao H."/>
            <person name="Ye R."/>
            <person name="Li L."/>
            <person name="Wei W."/>
            <person name="Wang X."/>
            <person name="Wang C."/>
            <person name="Huo Q."/>
            <person name="Li W."/>
            <person name="Guo W."/>
            <person name="Chen H."/>
            <person name="Chen S."/>
            <person name="Zhou L."/>
            <person name="Zhou L."/>
            <person name="Ni X."/>
            <person name="Tian J."/>
            <person name="Zhou Y."/>
            <person name="Sheng Y."/>
            <person name="Liu T."/>
            <person name="Pan Y."/>
            <person name="Xia L."/>
            <person name="Li J."/>
            <person name="Zhao F."/>
            <person name="Cao W."/>
        </authorList>
    </citation>
    <scope>NUCLEOTIDE SEQUENCE</scope>
    <source>
        <strain evidence="2">Rsan-2018</strain>
        <tissue evidence="2">Larvae</tissue>
    </source>
</reference>
<dbReference type="AlphaFoldDB" id="A0A9D4SQQ1"/>
<dbReference type="SUPFAM" id="SSF54495">
    <property type="entry name" value="UBC-like"/>
    <property type="match status" value="1"/>
</dbReference>
<dbReference type="VEuPathDB" id="VectorBase:RSAN_040831"/>
<evidence type="ECO:0000313" key="3">
    <source>
        <dbReference type="Proteomes" id="UP000821837"/>
    </source>
</evidence>
<evidence type="ECO:0000313" key="2">
    <source>
        <dbReference type="EMBL" id="KAH7939790.1"/>
    </source>
</evidence>